<evidence type="ECO:0000313" key="2">
    <source>
        <dbReference type="EMBL" id="MDS0283705.1"/>
    </source>
</evidence>
<dbReference type="Pfam" id="PF24035">
    <property type="entry name" value="DUF7344"/>
    <property type="match status" value="1"/>
</dbReference>
<dbReference type="RefSeq" id="WP_310901535.1">
    <property type="nucleotide sequence ID" value="NZ_JAMQOS010000005.1"/>
</dbReference>
<dbReference type="InterPro" id="IPR055768">
    <property type="entry name" value="DUF7344"/>
</dbReference>
<keyword evidence="3" id="KW-1185">Reference proteome</keyword>
<gene>
    <name evidence="2" type="ORF">NDI86_16380</name>
</gene>
<sequence>MATLDESERYRILSDERRRLVLEILAERTTGIGLDDLAQAVTTRQTTGTDVGPGTVDRVRIALHHKHLPMLDESGVLSYESEVRQVEQPRVASERHA</sequence>
<organism evidence="2 3">
    <name type="scientific">Haloarcula onubensis</name>
    <dbReference type="NCBI Taxonomy" id="2950539"/>
    <lineage>
        <taxon>Archaea</taxon>
        <taxon>Methanobacteriati</taxon>
        <taxon>Methanobacteriota</taxon>
        <taxon>Stenosarchaea group</taxon>
        <taxon>Halobacteria</taxon>
        <taxon>Halobacteriales</taxon>
        <taxon>Haloarculaceae</taxon>
        <taxon>Haloarcula</taxon>
    </lineage>
</organism>
<protein>
    <recommendedName>
        <fullName evidence="1">DUF7344 domain-containing protein</fullName>
    </recommendedName>
</protein>
<feature type="domain" description="DUF7344" evidence="1">
    <location>
        <begin position="10"/>
        <end position="86"/>
    </location>
</feature>
<reference evidence="2 3" key="1">
    <citation type="submission" date="2022-06" db="EMBL/GenBank/DDBJ databases">
        <title>Halomicroarcula sp. a new haloarchaeum isolate from saline soil.</title>
        <authorList>
            <person name="Strakova D."/>
            <person name="Galisteo C."/>
            <person name="Sanchez-Porro C."/>
            <person name="Ventosa A."/>
        </authorList>
    </citation>
    <scope>NUCLEOTIDE SEQUENCE [LARGE SCALE GENOMIC DNA]</scope>
    <source>
        <strain evidence="2 3">S3CR25-11</strain>
    </source>
</reference>
<name>A0ABU2FSH6_9EURY</name>
<evidence type="ECO:0000313" key="3">
    <source>
        <dbReference type="Proteomes" id="UP001268864"/>
    </source>
</evidence>
<proteinExistence type="predicted"/>
<dbReference type="Proteomes" id="UP001268864">
    <property type="component" value="Unassembled WGS sequence"/>
</dbReference>
<dbReference type="EMBL" id="JAMQOS010000005">
    <property type="protein sequence ID" value="MDS0283705.1"/>
    <property type="molecule type" value="Genomic_DNA"/>
</dbReference>
<evidence type="ECO:0000259" key="1">
    <source>
        <dbReference type="Pfam" id="PF24035"/>
    </source>
</evidence>
<comment type="caution">
    <text evidence="2">The sequence shown here is derived from an EMBL/GenBank/DDBJ whole genome shotgun (WGS) entry which is preliminary data.</text>
</comment>
<accession>A0ABU2FSH6</accession>